<keyword evidence="2" id="KW-0479">Metal-binding</keyword>
<dbReference type="InterPro" id="IPR013087">
    <property type="entry name" value="Znf_C2H2_type"/>
</dbReference>
<dbReference type="GO" id="GO:0000978">
    <property type="term" value="F:RNA polymerase II cis-regulatory region sequence-specific DNA binding"/>
    <property type="evidence" value="ECO:0007669"/>
    <property type="project" value="TreeGrafter"/>
</dbReference>
<dbReference type="AlphaFoldDB" id="A0A922LNC8"/>
<keyword evidence="4 9" id="KW-0863">Zinc-finger</keyword>
<evidence type="ECO:0000256" key="3">
    <source>
        <dbReference type="ARBA" id="ARBA00022737"/>
    </source>
</evidence>
<reference evidence="12" key="3">
    <citation type="submission" date="2021-06" db="EMBL/GenBank/DDBJ databases">
        <title>Chromosome-level genome assembly for S. haematobium.</title>
        <authorList>
            <person name="Stroehlein A.J."/>
        </authorList>
    </citation>
    <scope>NUCLEOTIDE SEQUENCE</scope>
</reference>
<evidence type="ECO:0000259" key="11">
    <source>
        <dbReference type="PROSITE" id="PS50157"/>
    </source>
</evidence>
<dbReference type="GO" id="GO:0000122">
    <property type="term" value="P:negative regulation of transcription by RNA polymerase II"/>
    <property type="evidence" value="ECO:0007669"/>
    <property type="project" value="UniProtKB-ARBA"/>
</dbReference>
<dbReference type="GO" id="GO:0000981">
    <property type="term" value="F:DNA-binding transcription factor activity, RNA polymerase II-specific"/>
    <property type="evidence" value="ECO:0007669"/>
    <property type="project" value="TreeGrafter"/>
</dbReference>
<comment type="subcellular location">
    <subcellularLocation>
        <location evidence="1">Nucleus</location>
    </subcellularLocation>
</comment>
<dbReference type="GO" id="GO:0005634">
    <property type="term" value="C:nucleus"/>
    <property type="evidence" value="ECO:0007669"/>
    <property type="project" value="UniProtKB-SubCell"/>
</dbReference>
<evidence type="ECO:0000256" key="4">
    <source>
        <dbReference type="ARBA" id="ARBA00022771"/>
    </source>
</evidence>
<dbReference type="CTD" id="6935"/>
<evidence type="ECO:0000256" key="6">
    <source>
        <dbReference type="ARBA" id="ARBA00023125"/>
    </source>
</evidence>
<organism evidence="12 13">
    <name type="scientific">Schistosoma haematobium</name>
    <name type="common">Blood fluke</name>
    <dbReference type="NCBI Taxonomy" id="6185"/>
    <lineage>
        <taxon>Eukaryota</taxon>
        <taxon>Metazoa</taxon>
        <taxon>Spiralia</taxon>
        <taxon>Lophotrochozoa</taxon>
        <taxon>Platyhelminthes</taxon>
        <taxon>Trematoda</taxon>
        <taxon>Digenea</taxon>
        <taxon>Strigeidida</taxon>
        <taxon>Schistosomatoidea</taxon>
        <taxon>Schistosomatidae</taxon>
        <taxon>Schistosoma</taxon>
    </lineage>
</organism>
<reference evidence="12" key="1">
    <citation type="journal article" date="2012" name="Nat. Genet.">
        <title>Whole-genome sequence of Schistosoma haematobium.</title>
        <authorList>
            <person name="Young N.D."/>
            <person name="Jex A.R."/>
            <person name="Li B."/>
            <person name="Liu S."/>
            <person name="Yang L."/>
            <person name="Xiong Z."/>
            <person name="Li Y."/>
            <person name="Cantacessi C."/>
            <person name="Hall R.S."/>
            <person name="Xu X."/>
            <person name="Chen F."/>
            <person name="Wu X."/>
            <person name="Zerlotini A."/>
            <person name="Oliveira G."/>
            <person name="Hofmann A."/>
            <person name="Zhang G."/>
            <person name="Fang X."/>
            <person name="Kang Y."/>
            <person name="Campbell B.E."/>
            <person name="Loukas A."/>
            <person name="Ranganathan S."/>
            <person name="Rollinson D."/>
            <person name="Rinaldi G."/>
            <person name="Brindley P.J."/>
            <person name="Yang H."/>
            <person name="Wang J."/>
            <person name="Wang J."/>
            <person name="Gasser R.B."/>
        </authorList>
    </citation>
    <scope>NUCLEOTIDE SEQUENCE</scope>
</reference>
<dbReference type="FunFam" id="3.30.160.60:FF:000145">
    <property type="entry name" value="Zinc finger protein 574"/>
    <property type="match status" value="1"/>
</dbReference>
<dbReference type="SMART" id="SM00355">
    <property type="entry name" value="ZnF_C2H2"/>
    <property type="match status" value="6"/>
</dbReference>
<dbReference type="PROSITE" id="PS00028">
    <property type="entry name" value="ZINC_FINGER_C2H2_1"/>
    <property type="match status" value="4"/>
</dbReference>
<dbReference type="EMBL" id="AMPZ03000002">
    <property type="protein sequence ID" value="KAH9590277.1"/>
    <property type="molecule type" value="Genomic_DNA"/>
</dbReference>
<keyword evidence="7 12" id="KW-0371">Homeobox</keyword>
<feature type="domain" description="C2H2-type" evidence="11">
    <location>
        <begin position="946"/>
        <end position="973"/>
    </location>
</feature>
<dbReference type="PANTHER" id="PTHR24391:SF27">
    <property type="entry name" value="ZINC FINGER PROTEIN 1"/>
    <property type="match status" value="1"/>
</dbReference>
<feature type="domain" description="C2H2-type" evidence="11">
    <location>
        <begin position="219"/>
        <end position="246"/>
    </location>
</feature>
<feature type="region of interest" description="Disordered" evidence="10">
    <location>
        <begin position="656"/>
        <end position="675"/>
    </location>
</feature>
<keyword evidence="5" id="KW-0862">Zinc</keyword>
<evidence type="ECO:0000256" key="10">
    <source>
        <dbReference type="SAM" id="MobiDB-lite"/>
    </source>
</evidence>
<dbReference type="FunFam" id="3.30.160.60:FF:000013">
    <property type="entry name" value="Putative zinc finger E-box-binding homeobox 2"/>
    <property type="match status" value="2"/>
</dbReference>
<dbReference type="FunFam" id="3.30.160.60:FF:001498">
    <property type="entry name" value="Zinc finger protein 404"/>
    <property type="match status" value="1"/>
</dbReference>
<evidence type="ECO:0000313" key="12">
    <source>
        <dbReference type="EMBL" id="KAH9590277.1"/>
    </source>
</evidence>
<proteinExistence type="predicted"/>
<keyword evidence="8" id="KW-0539">Nucleus</keyword>
<dbReference type="PROSITE" id="PS50157">
    <property type="entry name" value="ZINC_FINGER_C2H2_2"/>
    <property type="match status" value="6"/>
</dbReference>
<dbReference type="PANTHER" id="PTHR24391">
    <property type="entry name" value="HISTONE H4 TRANSCRIPTION FACTOR-RELATED"/>
    <property type="match status" value="1"/>
</dbReference>
<dbReference type="InterPro" id="IPR036236">
    <property type="entry name" value="Znf_C2H2_sf"/>
</dbReference>
<dbReference type="GeneID" id="24593134"/>
<evidence type="ECO:0000256" key="1">
    <source>
        <dbReference type="ARBA" id="ARBA00004123"/>
    </source>
</evidence>
<dbReference type="KEGG" id="shx:MS3_00003028"/>
<evidence type="ECO:0000256" key="5">
    <source>
        <dbReference type="ARBA" id="ARBA00022833"/>
    </source>
</evidence>
<evidence type="ECO:0000256" key="8">
    <source>
        <dbReference type="ARBA" id="ARBA00023242"/>
    </source>
</evidence>
<dbReference type="InterPro" id="IPR051574">
    <property type="entry name" value="ZnF_E-box_Homeobox"/>
</dbReference>
<evidence type="ECO:0000256" key="7">
    <source>
        <dbReference type="ARBA" id="ARBA00023155"/>
    </source>
</evidence>
<feature type="region of interest" description="Disordered" evidence="10">
    <location>
        <begin position="80"/>
        <end position="118"/>
    </location>
</feature>
<reference evidence="12" key="2">
    <citation type="journal article" date="2019" name="Gigascience">
        <title>High-quality Schistosoma haematobium genome achieved by single-molecule and long-range sequencing.</title>
        <authorList>
            <person name="Stroehlein A.J."/>
            <person name="Korhonen P.K."/>
            <person name="Chong T.M."/>
            <person name="Lim Y.L."/>
            <person name="Chan K.G."/>
            <person name="Webster B."/>
            <person name="Rollinson D."/>
            <person name="Brindley P.J."/>
            <person name="Gasser R.B."/>
            <person name="Young N.D."/>
        </authorList>
    </citation>
    <scope>NUCLEOTIDE SEQUENCE</scope>
</reference>
<gene>
    <name evidence="12" type="primary">ZEB1</name>
    <name evidence="12" type="ORF">MS3_00003028</name>
</gene>
<dbReference type="Proteomes" id="UP000471633">
    <property type="component" value="Unassembled WGS sequence"/>
</dbReference>
<feature type="domain" description="C2H2-type" evidence="11">
    <location>
        <begin position="247"/>
        <end position="277"/>
    </location>
</feature>
<feature type="domain" description="C2H2-type" evidence="11">
    <location>
        <begin position="188"/>
        <end position="215"/>
    </location>
</feature>
<protein>
    <submittedName>
        <fullName evidence="12">Zinc finger E-box-binding homeobox 1</fullName>
    </submittedName>
</protein>
<keyword evidence="6 12" id="KW-0238">DNA-binding</keyword>
<name>A0A922LNC8_SCHHA</name>
<comment type="caution">
    <text evidence="12">The sequence shown here is derived from an EMBL/GenBank/DDBJ whole genome shotgun (WGS) entry which is preliminary data.</text>
</comment>
<keyword evidence="13" id="KW-1185">Reference proteome</keyword>
<dbReference type="Pfam" id="PF00096">
    <property type="entry name" value="zf-C2H2"/>
    <property type="match status" value="3"/>
</dbReference>
<keyword evidence="3" id="KW-0677">Repeat</keyword>
<dbReference type="SUPFAM" id="SSF57667">
    <property type="entry name" value="beta-beta-alpha zinc fingers"/>
    <property type="match status" value="4"/>
</dbReference>
<sequence>MTIQTHLDINSKMHRRKQITPKRTEHTDHTEQYQTLKTCEFSNYLTPDISTGSIANPPLILITPTSRMINTSDCSSTPCSTLSSLSSSSTSSSSCEPDSKKPKISMEHKSPSKSGRILSKQLTVSKMELYPDTSTATLEVNQHVKQCQENISSTNYSIQPKLDKREHNDSVEQQHSTMEIDSSTRNTPICSQCGKQFANIYRLHRHLLSHTESYELRKFRCSQCTKAFKFKHHLKEHERIHSGEKPFMCSQCGKRFSHSGSYSSHMSSKKCNTNGNSNNEAKTTITHTPNASIHHNKNINDVGQMFATNDTLTNQISFNKINQLTSSFELHKNKVNVLNREHDIRNSIHISEDTELSSVSSILESVNQVNNSDYFLKFNHLKLDNYLPANSSNQFNSQLKNDEISEHVHSTTTSSSIITTLNTIANNSNLHHADEQPDELLCSQYDLKNSSKSELEIQNLAIMLGIKPENAEQLFQHLYTTEQHQCMEQKKQFVNAYNTQYLHYYPLQHANIVTSSPVISVVNNHELLNRQPKSFSNDSFTKYESYKVDNYASNSLSSSAFFSTLPSFSPLSSSPSISYLGVSSSSSLSSISATNVTNLPSTVCSSNYSQQDPSMIFCQLSPDIMKHIISNLHRNNVLNYSTPLSSFTYKQQDFNSRMMETQQSRPSPPPQSSPLEMMMTAATTKTAQPITFVQQEKETISECRSEELHEDQEKALDLSLPRIKPDDIPLNTDNQQFNYSNSYQPDIHNSPNLIWSTSSTMTFMEAATAAVAAVSFLSRTSNEMNYSNQNLEHLNDISIKDLSQSSRSISPNNSSWTYELNRNCIHNISDSSNDCKTERNNHYNTNEFDYSTYIKTTMDKRSVVKELRDAENSSTQINEQQDTSDRIQSDKKINVHINDNSYYNHLYHLSVCEKLEKYGKSNNSFNDSINGSISSCSDGVNNTEVFACDQCQKVFSKHSSLSRHKYEHTGLRPFICRICSKAFKHKHHLTEHKRLHTGEKPFECQKCGKRFSHSGSYSQHINHRYKYCQS</sequence>
<feature type="domain" description="C2H2-type" evidence="11">
    <location>
        <begin position="1002"/>
        <end position="1020"/>
    </location>
</feature>
<evidence type="ECO:0000256" key="2">
    <source>
        <dbReference type="ARBA" id="ARBA00022723"/>
    </source>
</evidence>
<evidence type="ECO:0000256" key="9">
    <source>
        <dbReference type="PROSITE-ProRule" id="PRU00042"/>
    </source>
</evidence>
<dbReference type="GO" id="GO:0008270">
    <property type="term" value="F:zinc ion binding"/>
    <property type="evidence" value="ECO:0007669"/>
    <property type="project" value="UniProtKB-KW"/>
</dbReference>
<feature type="region of interest" description="Disordered" evidence="10">
    <location>
        <begin position="1"/>
        <end position="31"/>
    </location>
</feature>
<feature type="domain" description="C2H2-type" evidence="11">
    <location>
        <begin position="974"/>
        <end position="1001"/>
    </location>
</feature>
<dbReference type="Gene3D" id="3.30.160.60">
    <property type="entry name" value="Classic Zinc Finger"/>
    <property type="match status" value="5"/>
</dbReference>
<dbReference type="FunFam" id="3.30.160.60:FF:000744">
    <property type="entry name" value="zinc finger E-box-binding homeobox 1"/>
    <property type="match status" value="1"/>
</dbReference>
<reference evidence="12" key="4">
    <citation type="journal article" date="2022" name="PLoS Pathog.">
        <title>Chromosome-level genome of Schistosoma haematobium underpins genome-wide explorations of molecular variation.</title>
        <authorList>
            <person name="Stroehlein A.J."/>
            <person name="Korhonen P.K."/>
            <person name="Lee V.V."/>
            <person name="Ralph S.A."/>
            <person name="Mentink-Kane M."/>
            <person name="You H."/>
            <person name="McManus D.P."/>
            <person name="Tchuente L.T."/>
            <person name="Stothard J.R."/>
            <person name="Kaur P."/>
            <person name="Dudchenko O."/>
            <person name="Aiden E.L."/>
            <person name="Yang B."/>
            <person name="Yang H."/>
            <person name="Emery A.M."/>
            <person name="Webster B.L."/>
            <person name="Brindley P.J."/>
            <person name="Rollinson D."/>
            <person name="Chang B.C.H."/>
            <person name="Gasser R.B."/>
            <person name="Young N.D."/>
        </authorList>
    </citation>
    <scope>NUCLEOTIDE SEQUENCE</scope>
</reference>
<feature type="compositionally biased region" description="Low complexity" evidence="10">
    <location>
        <begin position="80"/>
        <end position="96"/>
    </location>
</feature>
<accession>A0A922LNC8</accession>
<feature type="compositionally biased region" description="Basic and acidic residues" evidence="10">
    <location>
        <begin position="22"/>
        <end position="31"/>
    </location>
</feature>
<dbReference type="RefSeq" id="XP_035589498.2">
    <property type="nucleotide sequence ID" value="XM_035731932.2"/>
</dbReference>
<feature type="compositionally biased region" description="Basic and acidic residues" evidence="10">
    <location>
        <begin position="97"/>
        <end position="110"/>
    </location>
</feature>
<evidence type="ECO:0000313" key="13">
    <source>
        <dbReference type="Proteomes" id="UP000471633"/>
    </source>
</evidence>